<dbReference type="EMBL" id="JACHOV010000002">
    <property type="protein sequence ID" value="MBB4640453.1"/>
    <property type="molecule type" value="Genomic_DNA"/>
</dbReference>
<dbReference type="PANTHER" id="PTHR23028:SF53">
    <property type="entry name" value="ACYL_TRANSF_3 DOMAIN-CONTAINING PROTEIN"/>
    <property type="match status" value="1"/>
</dbReference>
<keyword evidence="1" id="KW-1133">Transmembrane helix</keyword>
<evidence type="ECO:0000256" key="1">
    <source>
        <dbReference type="SAM" id="Phobius"/>
    </source>
</evidence>
<dbReference type="AlphaFoldDB" id="A0A840HRF7"/>
<evidence type="ECO:0000259" key="2">
    <source>
        <dbReference type="Pfam" id="PF01757"/>
    </source>
</evidence>
<evidence type="ECO:0000313" key="3">
    <source>
        <dbReference type="EMBL" id="MBB4640453.1"/>
    </source>
</evidence>
<keyword evidence="4" id="KW-1185">Reference proteome</keyword>
<dbReference type="GO" id="GO:0009103">
    <property type="term" value="P:lipopolysaccharide biosynthetic process"/>
    <property type="evidence" value="ECO:0007669"/>
    <property type="project" value="TreeGrafter"/>
</dbReference>
<dbReference type="InterPro" id="IPR050879">
    <property type="entry name" value="Acyltransferase_3"/>
</dbReference>
<evidence type="ECO:0000313" key="4">
    <source>
        <dbReference type="Proteomes" id="UP000575068"/>
    </source>
</evidence>
<keyword evidence="1" id="KW-0812">Transmembrane</keyword>
<keyword evidence="1" id="KW-0472">Membrane</keyword>
<organism evidence="3 4">
    <name type="scientific">Rhizorhapis suberifaciens</name>
    <name type="common">corky root of lettuce</name>
    <dbReference type="NCBI Taxonomy" id="13656"/>
    <lineage>
        <taxon>Bacteria</taxon>
        <taxon>Pseudomonadati</taxon>
        <taxon>Pseudomonadota</taxon>
        <taxon>Alphaproteobacteria</taxon>
        <taxon>Sphingomonadales</taxon>
        <taxon>Sphingomonadaceae</taxon>
        <taxon>Rhizorhapis</taxon>
    </lineage>
</organism>
<dbReference type="PANTHER" id="PTHR23028">
    <property type="entry name" value="ACETYLTRANSFERASE"/>
    <property type="match status" value="1"/>
</dbReference>
<dbReference type="Pfam" id="PF01757">
    <property type="entry name" value="Acyl_transf_3"/>
    <property type="match status" value="1"/>
</dbReference>
<name>A0A840HRF7_9SPHN</name>
<proteinExistence type="predicted"/>
<sequence length="182" mass="19889">MTLVLQPKQRLQELDALRGLAALAVVIFHYSVRFHQLFPSVGHVPFAFAGGNYRVYLFFAISGFAIFFTLEKVKSAGDFVIARAARLYPAYWTAILLTLAAEYLGDIRALEIPYSAVAANFTMFQGFAFLPAVDGAYWTLTVELAFYMCICPMDGMRSSADGMVACRLVGGQMAVVGNAGNS</sequence>
<feature type="transmembrane region" description="Helical" evidence="1">
    <location>
        <begin position="53"/>
        <end position="70"/>
    </location>
</feature>
<feature type="transmembrane region" description="Helical" evidence="1">
    <location>
        <begin position="136"/>
        <end position="153"/>
    </location>
</feature>
<dbReference type="Proteomes" id="UP000575068">
    <property type="component" value="Unassembled WGS sequence"/>
</dbReference>
<gene>
    <name evidence="3" type="ORF">HNQ99_000741</name>
</gene>
<reference evidence="3 4" key="1">
    <citation type="submission" date="2020-08" db="EMBL/GenBank/DDBJ databases">
        <title>Genomic Encyclopedia of Type Strains, Phase IV (KMG-IV): sequencing the most valuable type-strain genomes for metagenomic binning, comparative biology and taxonomic classification.</title>
        <authorList>
            <person name="Goeker M."/>
        </authorList>
    </citation>
    <scope>NUCLEOTIDE SEQUENCE [LARGE SCALE GENOMIC DNA]</scope>
    <source>
        <strain evidence="3 4">DSM 7465</strain>
    </source>
</reference>
<accession>A0A840HRF7</accession>
<feature type="domain" description="Acyltransferase 3" evidence="2">
    <location>
        <begin position="12"/>
        <end position="153"/>
    </location>
</feature>
<protein>
    <submittedName>
        <fullName evidence="3">Peptidoglycan/LPS O-acetylase OafA/YrhL</fullName>
    </submittedName>
</protein>
<dbReference type="GO" id="GO:0016020">
    <property type="term" value="C:membrane"/>
    <property type="evidence" value="ECO:0007669"/>
    <property type="project" value="TreeGrafter"/>
</dbReference>
<feature type="transmembrane region" description="Helical" evidence="1">
    <location>
        <begin position="90"/>
        <end position="105"/>
    </location>
</feature>
<dbReference type="RefSeq" id="WP_322790306.1">
    <property type="nucleotide sequence ID" value="NZ_JACHOV010000002.1"/>
</dbReference>
<comment type="caution">
    <text evidence="3">The sequence shown here is derived from an EMBL/GenBank/DDBJ whole genome shotgun (WGS) entry which is preliminary data.</text>
</comment>
<dbReference type="GO" id="GO:0016747">
    <property type="term" value="F:acyltransferase activity, transferring groups other than amino-acyl groups"/>
    <property type="evidence" value="ECO:0007669"/>
    <property type="project" value="InterPro"/>
</dbReference>
<dbReference type="InterPro" id="IPR002656">
    <property type="entry name" value="Acyl_transf_3_dom"/>
</dbReference>